<accession>A0A7X5C258</accession>
<organism evidence="4 5">
    <name type="scientific">Paenibacillus sacheonensis</name>
    <dbReference type="NCBI Taxonomy" id="742054"/>
    <lineage>
        <taxon>Bacteria</taxon>
        <taxon>Bacillati</taxon>
        <taxon>Bacillota</taxon>
        <taxon>Bacilli</taxon>
        <taxon>Bacillales</taxon>
        <taxon>Paenibacillaceae</taxon>
        <taxon>Paenibacillus</taxon>
    </lineage>
</organism>
<sequence length="542" mass="57764">MSPYLGSSLSRAIAYGIGGMLLLGALGLPAVEAAPSSSVQTVKPAQSDAEIAVVLDRQPLKLSAPPILVQGNLMFPAKAIFDAVGTALRIQTGHVYAGSGPAQIEGKLGSKYAVKGKQTIPMPAPPTLQNGRLYVPAKFVSLVLDKSIAYGTAGGKKTATIGYTEDQMHGFARLLFEAARNGDAAVIEKMLSRGVDVNVMLVKEYLQNTALDYAVLNDHAKAAKVLLEHGGTFDKQRTFQVLMSHNAQLMEELLKHGVDPNMQMPNFNSSLLAVACNSIHSMNPDGTAAIIHPSPQLVKLLLDYGGDPTNDDSLTNAIQANSREIVQLLVRHGADPYREDSLGSTPYERAVMSGATSFFILDPDSGTAGNNLVPMLSVQYGDGKPVSEGTITMVGTGSQGSIDKSFFWQSEVVNLDVPDGEYRIPNIRRPGAVYLFPDKRLQVDRGTAFPLSIRLPELNVSVTIANAGKNQTYGVAFLYNADGTNVLTAVEVVNGKIGMYLPPGTYRLTEYSAGDTVYKLSGDTVIAVTENGGRQDLAVTMS</sequence>
<evidence type="ECO:0000313" key="4">
    <source>
        <dbReference type="EMBL" id="NBC70935.1"/>
    </source>
</evidence>
<dbReference type="PANTHER" id="PTHR24134:SF9">
    <property type="entry name" value="ANKYRIN REPEAT AND SOCS BOX PROTEIN 8"/>
    <property type="match status" value="1"/>
</dbReference>
<dbReference type="Gene3D" id="1.25.40.20">
    <property type="entry name" value="Ankyrin repeat-containing domain"/>
    <property type="match status" value="2"/>
</dbReference>
<dbReference type="EMBL" id="JAAAMU010000009">
    <property type="protein sequence ID" value="NBC70935.1"/>
    <property type="molecule type" value="Genomic_DNA"/>
</dbReference>
<keyword evidence="1" id="KW-0677">Repeat</keyword>
<keyword evidence="5" id="KW-1185">Reference proteome</keyword>
<dbReference type="Gene3D" id="3.30.457.10">
    <property type="entry name" value="Copper amine oxidase-like, N-terminal domain"/>
    <property type="match status" value="1"/>
</dbReference>
<dbReference type="InterPro" id="IPR012854">
    <property type="entry name" value="Cu_amine_oxidase-like_N"/>
</dbReference>
<evidence type="ECO:0000256" key="2">
    <source>
        <dbReference type="ARBA" id="ARBA00023043"/>
    </source>
</evidence>
<dbReference type="SUPFAM" id="SSF55383">
    <property type="entry name" value="Copper amine oxidase, domain N"/>
    <property type="match status" value="1"/>
</dbReference>
<evidence type="ECO:0000313" key="5">
    <source>
        <dbReference type="Proteomes" id="UP000558113"/>
    </source>
</evidence>
<keyword evidence="2" id="KW-0040">ANK repeat</keyword>
<dbReference type="InterPro" id="IPR036582">
    <property type="entry name" value="Mao_N_sf"/>
</dbReference>
<comment type="caution">
    <text evidence="4">The sequence shown here is derived from an EMBL/GenBank/DDBJ whole genome shotgun (WGS) entry which is preliminary data.</text>
</comment>
<evidence type="ECO:0000256" key="1">
    <source>
        <dbReference type="ARBA" id="ARBA00022737"/>
    </source>
</evidence>
<dbReference type="InterPro" id="IPR002110">
    <property type="entry name" value="Ankyrin_rpt"/>
</dbReference>
<reference evidence="4 5" key="1">
    <citation type="submission" date="2020-01" db="EMBL/GenBank/DDBJ databases">
        <title>Paenibacillus soybeanensis sp. nov. isolated from the nodules of soybean (Glycine max(L.) Merr).</title>
        <authorList>
            <person name="Wang H."/>
        </authorList>
    </citation>
    <scope>NUCLEOTIDE SEQUENCE [LARGE SCALE GENOMIC DNA]</scope>
    <source>
        <strain evidence="4 5">DSM 23054</strain>
    </source>
</reference>
<dbReference type="PANTHER" id="PTHR24134">
    <property type="entry name" value="ANKYRIN REPEAT-CONTAINING PROTEIN DDB_G0279043"/>
    <property type="match status" value="1"/>
</dbReference>
<dbReference type="RefSeq" id="WP_161700384.1">
    <property type="nucleotide sequence ID" value="NZ_JAAAMU010000009.1"/>
</dbReference>
<feature type="domain" description="Copper amine oxidase-like N-terminal" evidence="3">
    <location>
        <begin position="55"/>
        <end position="151"/>
    </location>
</feature>
<dbReference type="OrthoDB" id="2577488at2"/>
<proteinExistence type="predicted"/>
<dbReference type="Pfam" id="PF07833">
    <property type="entry name" value="Cu_amine_oxidN1"/>
    <property type="match status" value="1"/>
</dbReference>
<protein>
    <recommendedName>
        <fullName evidence="3">Copper amine oxidase-like N-terminal domain-containing protein</fullName>
    </recommendedName>
</protein>
<name>A0A7X5C258_9BACL</name>
<dbReference type="SMART" id="SM00248">
    <property type="entry name" value="ANK"/>
    <property type="match status" value="3"/>
</dbReference>
<dbReference type="Proteomes" id="UP000558113">
    <property type="component" value="Unassembled WGS sequence"/>
</dbReference>
<evidence type="ECO:0000259" key="3">
    <source>
        <dbReference type="Pfam" id="PF07833"/>
    </source>
</evidence>
<gene>
    <name evidence="4" type="ORF">GT003_18190</name>
</gene>
<dbReference type="SUPFAM" id="SSF48403">
    <property type="entry name" value="Ankyrin repeat"/>
    <property type="match status" value="1"/>
</dbReference>
<dbReference type="AlphaFoldDB" id="A0A7X5C258"/>
<dbReference type="InterPro" id="IPR036770">
    <property type="entry name" value="Ankyrin_rpt-contain_sf"/>
</dbReference>